<keyword evidence="2 5" id="KW-0812">Transmembrane</keyword>
<dbReference type="InterPro" id="IPR004864">
    <property type="entry name" value="LEA_2"/>
</dbReference>
<dbReference type="Proteomes" id="UP000030748">
    <property type="component" value="Unassembled WGS sequence"/>
</dbReference>
<dbReference type="EMBL" id="KI631456">
    <property type="protein sequence ID" value="EYU27478.1"/>
    <property type="molecule type" value="Genomic_DNA"/>
</dbReference>
<dbReference type="Pfam" id="PF03168">
    <property type="entry name" value="LEA_2"/>
    <property type="match status" value="1"/>
</dbReference>
<keyword evidence="4 5" id="KW-0472">Membrane</keyword>
<dbReference type="GO" id="GO:0016020">
    <property type="term" value="C:membrane"/>
    <property type="evidence" value="ECO:0007669"/>
    <property type="project" value="UniProtKB-SubCell"/>
</dbReference>
<reference evidence="7 8" key="1">
    <citation type="journal article" date="2013" name="Proc. Natl. Acad. Sci. U.S.A.">
        <title>Fine-scale variation in meiotic recombination in Mimulus inferred from population shotgun sequencing.</title>
        <authorList>
            <person name="Hellsten U."/>
            <person name="Wright K.M."/>
            <person name="Jenkins J."/>
            <person name="Shu S."/>
            <person name="Yuan Y."/>
            <person name="Wessler S.R."/>
            <person name="Schmutz J."/>
            <person name="Willis J.H."/>
            <person name="Rokhsar D.S."/>
        </authorList>
    </citation>
    <scope>NUCLEOTIDE SEQUENCE [LARGE SCALE GENOMIC DNA]</scope>
    <source>
        <strain evidence="8">cv. DUN x IM62</strain>
    </source>
</reference>
<accession>A0A022QJQ4</accession>
<dbReference type="eggNOG" id="ENOG502QXV5">
    <property type="taxonomic scope" value="Eukaryota"/>
</dbReference>
<evidence type="ECO:0000313" key="8">
    <source>
        <dbReference type="Proteomes" id="UP000030748"/>
    </source>
</evidence>
<feature type="transmembrane region" description="Helical" evidence="5">
    <location>
        <begin position="7"/>
        <end position="37"/>
    </location>
</feature>
<evidence type="ECO:0000313" key="7">
    <source>
        <dbReference type="EMBL" id="EYU27478.1"/>
    </source>
</evidence>
<evidence type="ECO:0000256" key="1">
    <source>
        <dbReference type="ARBA" id="ARBA00004167"/>
    </source>
</evidence>
<feature type="non-terminal residue" evidence="7">
    <location>
        <position position="1"/>
    </location>
</feature>
<dbReference type="InterPro" id="IPR044839">
    <property type="entry name" value="NDR1-like"/>
</dbReference>
<dbReference type="GO" id="GO:0098542">
    <property type="term" value="P:defense response to other organism"/>
    <property type="evidence" value="ECO:0007669"/>
    <property type="project" value="InterPro"/>
</dbReference>
<dbReference type="PANTHER" id="PTHR31234:SF42">
    <property type="entry name" value="LATE EMBRYOGENESIS ABUNDANT (LEA) HYDROXYPROLINE-RICH GLYCOPROTEIN FAMILY"/>
    <property type="match status" value="1"/>
</dbReference>
<protein>
    <recommendedName>
        <fullName evidence="6">Late embryogenesis abundant protein LEA-2 subgroup domain-containing protein</fullName>
    </recommendedName>
</protein>
<organism evidence="7 8">
    <name type="scientific">Erythranthe guttata</name>
    <name type="common">Yellow monkey flower</name>
    <name type="synonym">Mimulus guttatus</name>
    <dbReference type="NCBI Taxonomy" id="4155"/>
    <lineage>
        <taxon>Eukaryota</taxon>
        <taxon>Viridiplantae</taxon>
        <taxon>Streptophyta</taxon>
        <taxon>Embryophyta</taxon>
        <taxon>Tracheophyta</taxon>
        <taxon>Spermatophyta</taxon>
        <taxon>Magnoliopsida</taxon>
        <taxon>eudicotyledons</taxon>
        <taxon>Gunneridae</taxon>
        <taxon>Pentapetalae</taxon>
        <taxon>asterids</taxon>
        <taxon>lamiids</taxon>
        <taxon>Lamiales</taxon>
        <taxon>Phrymaceae</taxon>
        <taxon>Erythranthe</taxon>
    </lineage>
</organism>
<dbReference type="PANTHER" id="PTHR31234">
    <property type="entry name" value="LATE EMBRYOGENESIS ABUNDANT (LEA) HYDROXYPROLINE-RICH GLYCOPROTEIN FAMILY"/>
    <property type="match status" value="1"/>
</dbReference>
<evidence type="ECO:0000259" key="6">
    <source>
        <dbReference type="Pfam" id="PF03168"/>
    </source>
</evidence>
<feature type="domain" description="Late embryogenesis abundant protein LEA-2 subgroup" evidence="6">
    <location>
        <begin position="71"/>
        <end position="161"/>
    </location>
</feature>
<evidence type="ECO:0000256" key="2">
    <source>
        <dbReference type="ARBA" id="ARBA00022692"/>
    </source>
</evidence>
<proteinExistence type="predicted"/>
<evidence type="ECO:0000256" key="3">
    <source>
        <dbReference type="ARBA" id="ARBA00022989"/>
    </source>
</evidence>
<comment type="subcellular location">
    <subcellularLocation>
        <location evidence="1">Membrane</location>
        <topology evidence="1">Single-pass membrane protein</topology>
    </subcellularLocation>
</comment>
<name>A0A022QJQ4_ERYGU</name>
<keyword evidence="8" id="KW-1185">Reference proteome</keyword>
<gene>
    <name evidence="7" type="ORF">MIMGU_mgv1a026938mg</name>
</gene>
<evidence type="ECO:0000256" key="4">
    <source>
        <dbReference type="ARBA" id="ARBA00023136"/>
    </source>
</evidence>
<dbReference type="STRING" id="4155.A0A022QJQ4"/>
<keyword evidence="3 5" id="KW-1133">Transmembrane helix</keyword>
<evidence type="ECO:0000256" key="5">
    <source>
        <dbReference type="SAM" id="Phobius"/>
    </source>
</evidence>
<sequence length="191" mass="21339">HPRKTKPIVWCAAIICMIISILIIFSGIATLIVFLAVQPRNPAFDAASASLGAITFNPPQSINGDVTIVANISNPNKKLSVRFEYLFVELYFSENLAASQLLQPFSQKPGESRLVTIHLLSSLMYPPPSVAMELQQQEQRNRVAFTVRGTFKVKVKMGSIRYSYWLHGECQLEMTSPPNGVLITRSCRTKR</sequence>
<dbReference type="AlphaFoldDB" id="A0A022QJQ4"/>